<comment type="caution">
    <text evidence="10">The sequence shown here is derived from an EMBL/GenBank/DDBJ whole genome shotgun (WGS) entry which is preliminary data.</text>
</comment>
<reference evidence="10 11" key="1">
    <citation type="submission" date="2019-02" db="EMBL/GenBank/DDBJ databases">
        <title>Genomic Encyclopedia of Archaeal and Bacterial Type Strains, Phase II (KMG-II): from individual species to whole genera.</title>
        <authorList>
            <person name="Goeker M."/>
        </authorList>
    </citation>
    <scope>NUCLEOTIDE SEQUENCE [LARGE SCALE GENOMIC DNA]</scope>
    <source>
        <strain evidence="10 11">DSM 18101</strain>
    </source>
</reference>
<evidence type="ECO:0000259" key="9">
    <source>
        <dbReference type="Pfam" id="PF25183"/>
    </source>
</evidence>
<dbReference type="InterPro" id="IPR039426">
    <property type="entry name" value="TonB-dep_rcpt-like"/>
</dbReference>
<accession>A0A4Q7YXM8</accession>
<dbReference type="Proteomes" id="UP000292958">
    <property type="component" value="Unassembled WGS sequence"/>
</dbReference>
<dbReference type="SUPFAM" id="SSF49452">
    <property type="entry name" value="Starch-binding domain-like"/>
    <property type="match status" value="1"/>
</dbReference>
<evidence type="ECO:0000256" key="5">
    <source>
        <dbReference type="ARBA" id="ARBA00023136"/>
    </source>
</evidence>
<dbReference type="Gene3D" id="2.60.40.1120">
    <property type="entry name" value="Carboxypeptidase-like, regulatory domain"/>
    <property type="match status" value="1"/>
</dbReference>
<keyword evidence="2" id="KW-0813">Transport</keyword>
<dbReference type="PANTHER" id="PTHR30069:SF46">
    <property type="entry name" value="OAR PROTEIN"/>
    <property type="match status" value="1"/>
</dbReference>
<proteinExistence type="predicted"/>
<evidence type="ECO:0000313" key="11">
    <source>
        <dbReference type="Proteomes" id="UP000292958"/>
    </source>
</evidence>
<evidence type="ECO:0000256" key="7">
    <source>
        <dbReference type="SAM" id="SignalP"/>
    </source>
</evidence>
<evidence type="ECO:0000256" key="4">
    <source>
        <dbReference type="ARBA" id="ARBA00022692"/>
    </source>
</evidence>
<dbReference type="Pfam" id="PF25183">
    <property type="entry name" value="OMP_b-brl_4"/>
    <property type="match status" value="1"/>
</dbReference>
<dbReference type="Pfam" id="PF07715">
    <property type="entry name" value="Plug"/>
    <property type="match status" value="1"/>
</dbReference>
<keyword evidence="10" id="KW-0675">Receptor</keyword>
<feature type="signal peptide" evidence="7">
    <location>
        <begin position="1"/>
        <end position="26"/>
    </location>
</feature>
<gene>
    <name evidence="10" type="ORF">BDD14_4110</name>
</gene>
<dbReference type="GO" id="GO:0009279">
    <property type="term" value="C:cell outer membrane"/>
    <property type="evidence" value="ECO:0007669"/>
    <property type="project" value="UniProtKB-SubCell"/>
</dbReference>
<dbReference type="AlphaFoldDB" id="A0A4Q7YXM8"/>
<evidence type="ECO:0000313" key="10">
    <source>
        <dbReference type="EMBL" id="RZU42520.1"/>
    </source>
</evidence>
<evidence type="ECO:0000259" key="8">
    <source>
        <dbReference type="Pfam" id="PF07715"/>
    </source>
</evidence>
<dbReference type="Pfam" id="PF13620">
    <property type="entry name" value="CarboxypepD_reg"/>
    <property type="match status" value="1"/>
</dbReference>
<evidence type="ECO:0000256" key="6">
    <source>
        <dbReference type="ARBA" id="ARBA00023237"/>
    </source>
</evidence>
<evidence type="ECO:0000256" key="3">
    <source>
        <dbReference type="ARBA" id="ARBA00022452"/>
    </source>
</evidence>
<dbReference type="EMBL" id="SHKW01000001">
    <property type="protein sequence ID" value="RZU42520.1"/>
    <property type="molecule type" value="Genomic_DNA"/>
</dbReference>
<keyword evidence="4" id="KW-0812">Transmembrane</keyword>
<keyword evidence="11" id="KW-1185">Reference proteome</keyword>
<keyword evidence="3" id="KW-1134">Transmembrane beta strand</keyword>
<dbReference type="InterPro" id="IPR036942">
    <property type="entry name" value="Beta-barrel_TonB_sf"/>
</dbReference>
<dbReference type="Gene3D" id="2.40.170.20">
    <property type="entry name" value="TonB-dependent receptor, beta-barrel domain"/>
    <property type="match status" value="1"/>
</dbReference>
<dbReference type="InterPro" id="IPR013784">
    <property type="entry name" value="Carb-bd-like_fold"/>
</dbReference>
<feature type="domain" description="TonB-dependent receptor plug" evidence="8">
    <location>
        <begin position="141"/>
        <end position="241"/>
    </location>
</feature>
<keyword evidence="5" id="KW-0472">Membrane</keyword>
<protein>
    <submittedName>
        <fullName evidence="10">TonB-dependent receptor-like protein</fullName>
    </submittedName>
</protein>
<dbReference type="InterPro" id="IPR012910">
    <property type="entry name" value="Plug_dom"/>
</dbReference>
<evidence type="ECO:0000256" key="1">
    <source>
        <dbReference type="ARBA" id="ARBA00004571"/>
    </source>
</evidence>
<comment type="subcellular location">
    <subcellularLocation>
        <location evidence="1">Cell outer membrane</location>
        <topology evidence="1">Multi-pass membrane protein</topology>
    </subcellularLocation>
</comment>
<keyword evidence="6" id="KW-0998">Cell outer membrane</keyword>
<dbReference type="PROSITE" id="PS51257">
    <property type="entry name" value="PROKAR_LIPOPROTEIN"/>
    <property type="match status" value="1"/>
</dbReference>
<evidence type="ECO:0000256" key="2">
    <source>
        <dbReference type="ARBA" id="ARBA00022448"/>
    </source>
</evidence>
<name>A0A4Q7YXM8_9BACT</name>
<sequence>MYRKFFPAVLIAIMLVACVASPGLYAQSTTASLLGVVRDPSGSVIPGAGVTATNTQTSFARSMQTDGEGNYLFTNLPIGPYQLKVTMSGFESFSQTGITLVVNQNARVDVGLVLGSTSQTVQVDAQASGVDTHSATMGELVSRERIQELPLNGRNALTLAAVVPGVTNIINPPTVQTQSRAGAGITVAGGRDTQNEFRFDGTSWKNITQNTSLNLPNPDALQEFQIFTSSPSAEYGRNSGGIFIAVTRSGTNKFHGSAFDYFRNTVLNARNYFTRYPTRKPSLIQNQFGGTFGGPILHDKLFVFGSYQGTRIRQSQILSPAFIPTAAQRNGFFGASTVLKDPIHGGVYPGGQVNPADFDPVALNMMNQFIPTSPTGAGVVQLVSSPTNDNQYVVRGDYNLTSKDFFFIRYFRDNGTLTSQAGTISPYAPSDTSLNLQNWASQVTHTFSPSLLNEFRLGVSRIDSNVTQKDNRQLSDFGATFPGVVTPQLPNMNISGFVNLNTTDLFNEHDNIYQLGDTIRWTRGKHSISIGGEMERLELYNFGSSGNNGTFTFDGTQTGNAFADFLIGRPVRLLQASPYHRNAKTWDGYIFAQDDFRVTNRLTLNVGIRYSIFQPFGITGNRTNTFRAGQKSVVNPGAPVGMVFPGDPGVQNGLVPTDYNNVAPRVGLAFDPRGDGRMSIRLAYGVFFEDLRSDVFTYAAVNQPFVISNTVNTPKSLKDPYAGTVDPFPYVYSPATAKFTFPMSLFTVPTPTLNAPYVHNFSASIQQQLPGGMQFNIGYVGKLEHGLIRMLQANPAVYTGPSSTLANTDSRRPLLPGVYGSLRQLCTCSNATYHSLQASLSKRYNNGLTFMTAYTFGKLLDAYSATNLGQTPQNPANPGGDRGRSDFDRRHVFAGSIVYQIPFYKDANPVLRSVFSNWAVNSLIQLSSGNPFTVITGRDASLTGVNFDRPNIIGTPYRASYLNKTDKISRYFNTSAFTANLPGAYGNAGRNILSGPGLANVNLSLVRSIPITEHLGMVQFRAEFFNALNHANFGQPDGNLNNASTSFGKITTASDPRIMQFALRYQF</sequence>
<dbReference type="GO" id="GO:0044718">
    <property type="term" value="P:siderophore transmembrane transport"/>
    <property type="evidence" value="ECO:0007669"/>
    <property type="project" value="TreeGrafter"/>
</dbReference>
<organism evidence="10 11">
    <name type="scientific">Edaphobacter modestus</name>
    <dbReference type="NCBI Taxonomy" id="388466"/>
    <lineage>
        <taxon>Bacteria</taxon>
        <taxon>Pseudomonadati</taxon>
        <taxon>Acidobacteriota</taxon>
        <taxon>Terriglobia</taxon>
        <taxon>Terriglobales</taxon>
        <taxon>Acidobacteriaceae</taxon>
        <taxon>Edaphobacter</taxon>
    </lineage>
</organism>
<dbReference type="GO" id="GO:0030246">
    <property type="term" value="F:carbohydrate binding"/>
    <property type="evidence" value="ECO:0007669"/>
    <property type="project" value="InterPro"/>
</dbReference>
<dbReference type="GO" id="GO:0015344">
    <property type="term" value="F:siderophore uptake transmembrane transporter activity"/>
    <property type="evidence" value="ECO:0007669"/>
    <property type="project" value="TreeGrafter"/>
</dbReference>
<feature type="domain" description="TonB-dependent transporter Oar-like beta-barrel" evidence="9">
    <location>
        <begin position="246"/>
        <end position="1060"/>
    </location>
</feature>
<keyword evidence="7" id="KW-0732">Signal</keyword>
<feature type="chain" id="PRO_5020763880" evidence="7">
    <location>
        <begin position="27"/>
        <end position="1067"/>
    </location>
</feature>
<dbReference type="RefSeq" id="WP_165420167.1">
    <property type="nucleotide sequence ID" value="NZ_SHKW01000001.1"/>
</dbReference>
<dbReference type="PANTHER" id="PTHR30069">
    <property type="entry name" value="TONB-DEPENDENT OUTER MEMBRANE RECEPTOR"/>
    <property type="match status" value="1"/>
</dbReference>
<dbReference type="SUPFAM" id="SSF56935">
    <property type="entry name" value="Porins"/>
    <property type="match status" value="1"/>
</dbReference>
<dbReference type="InterPro" id="IPR057601">
    <property type="entry name" value="Oar-like_b-barrel"/>
</dbReference>